<evidence type="ECO:0000256" key="4">
    <source>
        <dbReference type="ARBA" id="ARBA00022759"/>
    </source>
</evidence>
<dbReference type="PANTHER" id="PTHR10150">
    <property type="entry name" value="DNA REPAIR ENDONUCLEASE XPF"/>
    <property type="match status" value="1"/>
</dbReference>
<keyword evidence="5" id="KW-0227">DNA damage</keyword>
<dbReference type="GO" id="GO:0000110">
    <property type="term" value="C:nucleotide-excision repair factor 1 complex"/>
    <property type="evidence" value="ECO:0007669"/>
    <property type="project" value="TreeGrafter"/>
</dbReference>
<dbReference type="OrthoDB" id="361020at2759"/>
<dbReference type="Proteomes" id="UP000740883">
    <property type="component" value="Unassembled WGS sequence"/>
</dbReference>
<proteinExistence type="inferred from homology"/>
<organism evidence="11 12">
    <name type="scientific">Nosema granulosis</name>
    <dbReference type="NCBI Taxonomy" id="83296"/>
    <lineage>
        <taxon>Eukaryota</taxon>
        <taxon>Fungi</taxon>
        <taxon>Fungi incertae sedis</taxon>
        <taxon>Microsporidia</taxon>
        <taxon>Nosematidae</taxon>
        <taxon>Nosema</taxon>
    </lineage>
</organism>
<comment type="subcellular location">
    <subcellularLocation>
        <location evidence="1">Nucleus</location>
    </subcellularLocation>
</comment>
<dbReference type="EMBL" id="SBJO01000012">
    <property type="protein sequence ID" value="KAF9764705.1"/>
    <property type="molecule type" value="Genomic_DNA"/>
</dbReference>
<dbReference type="Gene3D" id="1.10.150.20">
    <property type="entry name" value="5' to 3' exonuclease, C-terminal subdomain"/>
    <property type="match status" value="1"/>
</dbReference>
<reference evidence="11 12" key="1">
    <citation type="journal article" date="2020" name="Genome Biol. Evol.">
        <title>Comparative genomics of strictly vertically transmitted, feminizing microsporidia endosymbionts of amphipod crustaceans.</title>
        <authorList>
            <person name="Cormier A."/>
            <person name="Chebbi M.A."/>
            <person name="Giraud I."/>
            <person name="Wattier R."/>
            <person name="Teixeira M."/>
            <person name="Gilbert C."/>
            <person name="Rigaud T."/>
            <person name="Cordaux R."/>
        </authorList>
    </citation>
    <scope>NUCLEOTIDE SEQUENCE [LARGE SCALE GENOMIC DNA]</scope>
    <source>
        <strain evidence="11 12">Ou3-Ou53</strain>
    </source>
</reference>
<keyword evidence="8" id="KW-0234">DNA repair</keyword>
<dbReference type="InterPro" id="IPR010994">
    <property type="entry name" value="RuvA_2-like"/>
</dbReference>
<dbReference type="AlphaFoldDB" id="A0A9P6L048"/>
<evidence type="ECO:0000256" key="6">
    <source>
        <dbReference type="ARBA" id="ARBA00022801"/>
    </source>
</evidence>
<protein>
    <submittedName>
        <fullName evidence="11">DNA repair endonuclease XPF</fullName>
    </submittedName>
</protein>
<keyword evidence="9" id="KW-0539">Nucleus</keyword>
<evidence type="ECO:0000313" key="12">
    <source>
        <dbReference type="Proteomes" id="UP000740883"/>
    </source>
</evidence>
<comment type="caution">
    <text evidence="11">The sequence shown here is derived from an EMBL/GenBank/DDBJ whole genome shotgun (WGS) entry which is preliminary data.</text>
</comment>
<dbReference type="GO" id="GO:0003684">
    <property type="term" value="F:damaged DNA binding"/>
    <property type="evidence" value="ECO:0007669"/>
    <property type="project" value="TreeGrafter"/>
</dbReference>
<evidence type="ECO:0000256" key="7">
    <source>
        <dbReference type="ARBA" id="ARBA00023125"/>
    </source>
</evidence>
<evidence type="ECO:0000313" key="11">
    <source>
        <dbReference type="EMBL" id="KAF9764705.1"/>
    </source>
</evidence>
<keyword evidence="7" id="KW-0238">DNA-binding</keyword>
<evidence type="ECO:0000256" key="1">
    <source>
        <dbReference type="ARBA" id="ARBA00004123"/>
    </source>
</evidence>
<dbReference type="GO" id="GO:0000712">
    <property type="term" value="P:resolution of meiotic recombination intermediates"/>
    <property type="evidence" value="ECO:0007669"/>
    <property type="project" value="TreeGrafter"/>
</dbReference>
<keyword evidence="12" id="KW-1185">Reference proteome</keyword>
<keyword evidence="4 11" id="KW-0255">Endonuclease</keyword>
<dbReference type="PANTHER" id="PTHR10150:SF0">
    <property type="entry name" value="DNA REPAIR ENDONUCLEASE XPF"/>
    <property type="match status" value="1"/>
</dbReference>
<keyword evidence="6" id="KW-0378">Hydrolase</keyword>
<dbReference type="Pfam" id="PF02732">
    <property type="entry name" value="ERCC4"/>
    <property type="match status" value="1"/>
</dbReference>
<dbReference type="GO" id="GO:0003697">
    <property type="term" value="F:single-stranded DNA binding"/>
    <property type="evidence" value="ECO:0007669"/>
    <property type="project" value="TreeGrafter"/>
</dbReference>
<name>A0A9P6L048_9MICR</name>
<feature type="non-terminal residue" evidence="11">
    <location>
        <position position="1"/>
    </location>
</feature>
<evidence type="ECO:0000256" key="2">
    <source>
        <dbReference type="ARBA" id="ARBA00010015"/>
    </source>
</evidence>
<dbReference type="Gene3D" id="3.40.50.10130">
    <property type="match status" value="1"/>
</dbReference>
<dbReference type="CDD" id="cd20078">
    <property type="entry name" value="XPF_nuclease_XPF_euk"/>
    <property type="match status" value="1"/>
</dbReference>
<evidence type="ECO:0000256" key="8">
    <source>
        <dbReference type="ARBA" id="ARBA00023204"/>
    </source>
</evidence>
<comment type="similarity">
    <text evidence="2">Belongs to the XPF family.</text>
</comment>
<keyword evidence="3" id="KW-0540">Nuclease</keyword>
<dbReference type="InterPro" id="IPR047520">
    <property type="entry name" value="XPF_nuclease"/>
</dbReference>
<evidence type="ECO:0000256" key="5">
    <source>
        <dbReference type="ARBA" id="ARBA00022763"/>
    </source>
</evidence>
<feature type="domain" description="ERCC4" evidence="10">
    <location>
        <begin position="208"/>
        <end position="288"/>
    </location>
</feature>
<dbReference type="SUPFAM" id="SSF47781">
    <property type="entry name" value="RuvA domain 2-like"/>
    <property type="match status" value="1"/>
</dbReference>
<dbReference type="SMART" id="SM00891">
    <property type="entry name" value="ERCC4"/>
    <property type="match status" value="1"/>
</dbReference>
<gene>
    <name evidence="11" type="primary">ERCC4</name>
    <name evidence="11" type="ORF">NGRA_0358</name>
</gene>
<dbReference type="SUPFAM" id="SSF52980">
    <property type="entry name" value="Restriction endonuclease-like"/>
    <property type="match status" value="1"/>
</dbReference>
<evidence type="ECO:0000256" key="3">
    <source>
        <dbReference type="ARBA" id="ARBA00022722"/>
    </source>
</evidence>
<sequence length="415" mass="48664">EDLLSFCNKKFLRLVEFIKDNKETEIIVICNKRIVQRDINFQMKALSLNSSHVKICTQKEFLQFKFWKEGFYKYYNSSETREIREIISDSKNLEEIFDMLEPEESSKRIKTYFEPILDKKIDFKIILYDVNIEVLRLCEYLGNIRNITVDALMFKDSIEEERLLNSIRREKNYFEQLIDKRAKLPIVLDDNLEMFEDENSYEEEHNYSIVVDTRELRAELVFMLYKASNKLHISTLMIGDYLLSDEICIERKNIADLISSFNSGRLYSQALNLSHKYPNPYLLLEFKGRPCISDYCNIGAEGFRNSLVSKITIFVIHFPTIALIWSPNSLFSVKAIRILQKKTYNAVTEQTGDIDPTLLDILLSIPGITQFNIKKVLKGFNNLKNLISSSKLRIISVLGETNGEKVYNFFNQRIK</sequence>
<evidence type="ECO:0000259" key="10">
    <source>
        <dbReference type="SMART" id="SM00891"/>
    </source>
</evidence>
<accession>A0A9P6L048</accession>
<evidence type="ECO:0000256" key="9">
    <source>
        <dbReference type="ARBA" id="ARBA00023242"/>
    </source>
</evidence>
<dbReference type="GO" id="GO:0000724">
    <property type="term" value="P:double-strand break repair via homologous recombination"/>
    <property type="evidence" value="ECO:0007669"/>
    <property type="project" value="TreeGrafter"/>
</dbReference>
<dbReference type="GO" id="GO:1901255">
    <property type="term" value="P:nucleotide-excision repair involved in interstrand cross-link repair"/>
    <property type="evidence" value="ECO:0007669"/>
    <property type="project" value="TreeGrafter"/>
</dbReference>
<dbReference type="InterPro" id="IPR011335">
    <property type="entry name" value="Restrct_endonuc-II-like"/>
</dbReference>
<dbReference type="GO" id="GO:0000014">
    <property type="term" value="F:single-stranded DNA endodeoxyribonuclease activity"/>
    <property type="evidence" value="ECO:0007669"/>
    <property type="project" value="TreeGrafter"/>
</dbReference>
<dbReference type="InterPro" id="IPR006166">
    <property type="entry name" value="ERCC4_domain"/>
</dbReference>